<organism evidence="2 3">
    <name type="scientific">Prorocentrum cordatum</name>
    <dbReference type="NCBI Taxonomy" id="2364126"/>
    <lineage>
        <taxon>Eukaryota</taxon>
        <taxon>Sar</taxon>
        <taxon>Alveolata</taxon>
        <taxon>Dinophyceae</taxon>
        <taxon>Prorocentrales</taxon>
        <taxon>Prorocentraceae</taxon>
        <taxon>Prorocentrum</taxon>
    </lineage>
</organism>
<reference evidence="2" key="1">
    <citation type="submission" date="2023-10" db="EMBL/GenBank/DDBJ databases">
        <authorList>
            <person name="Chen Y."/>
            <person name="Shah S."/>
            <person name="Dougan E. K."/>
            <person name="Thang M."/>
            <person name="Chan C."/>
        </authorList>
    </citation>
    <scope>NUCLEOTIDE SEQUENCE [LARGE SCALE GENOMIC DNA]</scope>
</reference>
<accession>A0ABN9UV12</accession>
<keyword evidence="3" id="KW-1185">Reference proteome</keyword>
<evidence type="ECO:0000313" key="3">
    <source>
        <dbReference type="Proteomes" id="UP001189429"/>
    </source>
</evidence>
<sequence length="195" mass="21703">MAKSRESGGFNAHYDLQHGFCGARNLSEYDFVGVLAGSPANIHRQVKRMLEVHARVLPRAKIMHLSDQLFPTSTKAGHGTNTVDLMKTFYQNRTILRLVMHQYAEDYAWASPTVRAAWAQARRAVGLEPQAARPGASAAATAQSPHRMTRKERYIKERNRQRAEKRRAEMAGSRSAPHSAHATTSAEAQAGRRLA</sequence>
<evidence type="ECO:0000256" key="1">
    <source>
        <dbReference type="SAM" id="MobiDB-lite"/>
    </source>
</evidence>
<feature type="compositionally biased region" description="Low complexity" evidence="1">
    <location>
        <begin position="173"/>
        <end position="189"/>
    </location>
</feature>
<dbReference type="Proteomes" id="UP001189429">
    <property type="component" value="Unassembled WGS sequence"/>
</dbReference>
<gene>
    <name evidence="2" type="ORF">PCOR1329_LOCUS51800</name>
</gene>
<evidence type="ECO:0000313" key="2">
    <source>
        <dbReference type="EMBL" id="CAK0863721.1"/>
    </source>
</evidence>
<feature type="compositionally biased region" description="Basic and acidic residues" evidence="1">
    <location>
        <begin position="151"/>
        <end position="169"/>
    </location>
</feature>
<comment type="caution">
    <text evidence="2">The sequence shown here is derived from an EMBL/GenBank/DDBJ whole genome shotgun (WGS) entry which is preliminary data.</text>
</comment>
<protein>
    <submittedName>
        <fullName evidence="2">Uncharacterized protein</fullName>
    </submittedName>
</protein>
<name>A0ABN9UV12_9DINO</name>
<proteinExistence type="predicted"/>
<dbReference type="EMBL" id="CAUYUJ010016291">
    <property type="protein sequence ID" value="CAK0863721.1"/>
    <property type="molecule type" value="Genomic_DNA"/>
</dbReference>
<feature type="compositionally biased region" description="Low complexity" evidence="1">
    <location>
        <begin position="131"/>
        <end position="142"/>
    </location>
</feature>
<feature type="region of interest" description="Disordered" evidence="1">
    <location>
        <begin position="128"/>
        <end position="195"/>
    </location>
</feature>